<keyword evidence="5" id="KW-0472">Membrane</keyword>
<proteinExistence type="inferred from homology"/>
<keyword evidence="6" id="KW-0564">Palmitate</keyword>
<protein>
    <recommendedName>
        <fullName evidence="11">Raftlin</fullName>
    </recommendedName>
</protein>
<accession>A0A553NKV0</accession>
<dbReference type="PANTHER" id="PTHR17601">
    <property type="entry name" value="RAFTLIN-RELATED"/>
    <property type="match status" value="1"/>
</dbReference>
<dbReference type="Pfam" id="PF15250">
    <property type="entry name" value="Raftlin"/>
    <property type="match status" value="1"/>
</dbReference>
<evidence type="ECO:0000256" key="4">
    <source>
        <dbReference type="ARBA" id="ARBA00022707"/>
    </source>
</evidence>
<reference evidence="9 10" key="1">
    <citation type="journal article" date="2019" name="Sci. Data">
        <title>Hybrid genome assembly and annotation of Danionella translucida.</title>
        <authorList>
            <person name="Kadobianskyi M."/>
            <person name="Schulze L."/>
            <person name="Schuelke M."/>
            <person name="Judkewitz B."/>
        </authorList>
    </citation>
    <scope>NUCLEOTIDE SEQUENCE [LARGE SCALE GENOMIC DNA]</scope>
    <source>
        <strain evidence="9 10">Bolton</strain>
    </source>
</reference>
<keyword evidence="3" id="KW-1003">Cell membrane</keyword>
<keyword evidence="7" id="KW-0449">Lipoprotein</keyword>
<evidence type="ECO:0000256" key="3">
    <source>
        <dbReference type="ARBA" id="ARBA00022475"/>
    </source>
</evidence>
<dbReference type="GO" id="GO:0005886">
    <property type="term" value="C:plasma membrane"/>
    <property type="evidence" value="ECO:0007669"/>
    <property type="project" value="UniProtKB-SubCell"/>
</dbReference>
<feature type="region of interest" description="Disordered" evidence="8">
    <location>
        <begin position="66"/>
        <end position="201"/>
    </location>
</feature>
<evidence type="ECO:0000256" key="2">
    <source>
        <dbReference type="ARBA" id="ARBA00006390"/>
    </source>
</evidence>
<keyword evidence="10" id="KW-1185">Reference proteome</keyword>
<evidence type="ECO:0000313" key="9">
    <source>
        <dbReference type="EMBL" id="TRY66054.1"/>
    </source>
</evidence>
<evidence type="ECO:0008006" key="11">
    <source>
        <dbReference type="Google" id="ProtNLM"/>
    </source>
</evidence>
<keyword evidence="4" id="KW-0519">Myristate</keyword>
<dbReference type="AlphaFoldDB" id="A0A553NKV0"/>
<organism evidence="9 10">
    <name type="scientific">Danionella cerebrum</name>
    <dbReference type="NCBI Taxonomy" id="2873325"/>
    <lineage>
        <taxon>Eukaryota</taxon>
        <taxon>Metazoa</taxon>
        <taxon>Chordata</taxon>
        <taxon>Craniata</taxon>
        <taxon>Vertebrata</taxon>
        <taxon>Euteleostomi</taxon>
        <taxon>Actinopterygii</taxon>
        <taxon>Neopterygii</taxon>
        <taxon>Teleostei</taxon>
        <taxon>Ostariophysi</taxon>
        <taxon>Cypriniformes</taxon>
        <taxon>Danionidae</taxon>
        <taxon>Danioninae</taxon>
        <taxon>Danionella</taxon>
    </lineage>
</organism>
<feature type="compositionally biased region" description="Basic and acidic residues" evidence="8">
    <location>
        <begin position="182"/>
        <end position="194"/>
    </location>
</feature>
<dbReference type="OrthoDB" id="9942562at2759"/>
<sequence length="201" mass="22356">GLEVKADYLPLLQSLASFGWRLTCVLPTPIIKRNSDGSLATKQIVFLQRPVLPRKKKDSKKVIFKTRNKSNKNSVKDVPKNKKKKESRSAAEKEIHEQKACGRAERSHGDAVEQPGNKLNNESTDETKQKQEETETATGSEVGGSREKQEVVGGSRKRGGVAMNEFECREGFDVTAETESGLSKDNKHTEDNQHEPPANQQ</sequence>
<feature type="compositionally biased region" description="Basic and acidic residues" evidence="8">
    <location>
        <begin position="87"/>
        <end position="111"/>
    </location>
</feature>
<name>A0A553NKV0_9TELE</name>
<comment type="similarity">
    <text evidence="2">Belongs to the raftlin family.</text>
</comment>
<feature type="non-terminal residue" evidence="9">
    <location>
        <position position="1"/>
    </location>
</feature>
<evidence type="ECO:0000256" key="7">
    <source>
        <dbReference type="ARBA" id="ARBA00023288"/>
    </source>
</evidence>
<dbReference type="PANTHER" id="PTHR17601:SF3">
    <property type="entry name" value="RAFTLIN"/>
    <property type="match status" value="1"/>
</dbReference>
<dbReference type="EMBL" id="SRMA01026869">
    <property type="protein sequence ID" value="TRY66054.1"/>
    <property type="molecule type" value="Genomic_DNA"/>
</dbReference>
<evidence type="ECO:0000256" key="6">
    <source>
        <dbReference type="ARBA" id="ARBA00023139"/>
    </source>
</evidence>
<evidence type="ECO:0000256" key="1">
    <source>
        <dbReference type="ARBA" id="ARBA00004193"/>
    </source>
</evidence>
<gene>
    <name evidence="9" type="ORF">DNTS_025943</name>
</gene>
<evidence type="ECO:0000256" key="5">
    <source>
        <dbReference type="ARBA" id="ARBA00023136"/>
    </source>
</evidence>
<evidence type="ECO:0000313" key="10">
    <source>
        <dbReference type="Proteomes" id="UP000316079"/>
    </source>
</evidence>
<comment type="subcellular location">
    <subcellularLocation>
        <location evidence="1">Cell membrane</location>
        <topology evidence="1">Lipid-anchor</topology>
    </subcellularLocation>
</comment>
<dbReference type="InterPro" id="IPR028169">
    <property type="entry name" value="Raftlin"/>
</dbReference>
<evidence type="ECO:0000256" key="8">
    <source>
        <dbReference type="SAM" id="MobiDB-lite"/>
    </source>
</evidence>
<dbReference type="Proteomes" id="UP000316079">
    <property type="component" value="Unassembled WGS sequence"/>
</dbReference>
<comment type="caution">
    <text evidence="9">The sequence shown here is derived from an EMBL/GenBank/DDBJ whole genome shotgun (WGS) entry which is preliminary data.</text>
</comment>